<name>M2QNI8_CERS8</name>
<proteinExistence type="predicted"/>
<evidence type="ECO:0000313" key="1">
    <source>
        <dbReference type="EMBL" id="EMD33725.1"/>
    </source>
</evidence>
<keyword evidence="2" id="KW-1185">Reference proteome</keyword>
<accession>M2QNI8</accession>
<sequence length="203" mass="23024">MYPGTARPSGAYVGQMPQNVLPGSVPVTQDAGRVLGSGTRRGYPDMARAAGIQVFTRRDLPYYYSTSAQRPWIPPHSVFPLKAFRGADYTVLYIEPSWDDAKLLQELKKTYDSLRGLWRRCFSLKNVQCITMVLNTHTFIYPQRIGGASVTPHHNLRFRCTDEKSRVWYRIRGKVAGHAACHSHSIAACIITHSSDYLHRKNR</sequence>
<dbReference type="HOGENOM" id="CLU_1348770_0_0_1"/>
<evidence type="ECO:0000313" key="2">
    <source>
        <dbReference type="Proteomes" id="UP000016930"/>
    </source>
</evidence>
<protein>
    <submittedName>
        <fullName evidence="1">Uncharacterized protein</fullName>
    </submittedName>
</protein>
<gene>
    <name evidence="1" type="ORF">CERSUDRAFT_67868</name>
</gene>
<dbReference type="Proteomes" id="UP000016930">
    <property type="component" value="Unassembled WGS sequence"/>
</dbReference>
<dbReference type="OrthoDB" id="9988102at2759"/>
<dbReference type="EMBL" id="KB445805">
    <property type="protein sequence ID" value="EMD33725.1"/>
    <property type="molecule type" value="Genomic_DNA"/>
</dbReference>
<organism evidence="1 2">
    <name type="scientific">Ceriporiopsis subvermispora (strain B)</name>
    <name type="common">White-rot fungus</name>
    <name type="synonym">Gelatoporia subvermispora</name>
    <dbReference type="NCBI Taxonomy" id="914234"/>
    <lineage>
        <taxon>Eukaryota</taxon>
        <taxon>Fungi</taxon>
        <taxon>Dikarya</taxon>
        <taxon>Basidiomycota</taxon>
        <taxon>Agaricomycotina</taxon>
        <taxon>Agaricomycetes</taxon>
        <taxon>Polyporales</taxon>
        <taxon>Gelatoporiaceae</taxon>
        <taxon>Gelatoporia</taxon>
    </lineage>
</organism>
<dbReference type="AlphaFoldDB" id="M2QNI8"/>
<reference evidence="1 2" key="1">
    <citation type="journal article" date="2012" name="Proc. Natl. Acad. Sci. U.S.A.">
        <title>Comparative genomics of Ceriporiopsis subvermispora and Phanerochaete chrysosporium provide insight into selective ligninolysis.</title>
        <authorList>
            <person name="Fernandez-Fueyo E."/>
            <person name="Ruiz-Duenas F.J."/>
            <person name="Ferreira P."/>
            <person name="Floudas D."/>
            <person name="Hibbett D.S."/>
            <person name="Canessa P."/>
            <person name="Larrondo L.F."/>
            <person name="James T.Y."/>
            <person name="Seelenfreund D."/>
            <person name="Lobos S."/>
            <person name="Polanco R."/>
            <person name="Tello M."/>
            <person name="Honda Y."/>
            <person name="Watanabe T."/>
            <person name="Watanabe T."/>
            <person name="Ryu J.S."/>
            <person name="Kubicek C.P."/>
            <person name="Schmoll M."/>
            <person name="Gaskell J."/>
            <person name="Hammel K.E."/>
            <person name="St John F.J."/>
            <person name="Vanden Wymelenberg A."/>
            <person name="Sabat G."/>
            <person name="Splinter BonDurant S."/>
            <person name="Syed K."/>
            <person name="Yadav J.S."/>
            <person name="Doddapaneni H."/>
            <person name="Subramanian V."/>
            <person name="Lavin J.L."/>
            <person name="Oguiza J.A."/>
            <person name="Perez G."/>
            <person name="Pisabarro A.G."/>
            <person name="Ramirez L."/>
            <person name="Santoyo F."/>
            <person name="Master E."/>
            <person name="Coutinho P.M."/>
            <person name="Henrissat B."/>
            <person name="Lombard V."/>
            <person name="Magnuson J.K."/>
            <person name="Kuees U."/>
            <person name="Hori C."/>
            <person name="Igarashi K."/>
            <person name="Samejima M."/>
            <person name="Held B.W."/>
            <person name="Barry K.W."/>
            <person name="LaButti K.M."/>
            <person name="Lapidus A."/>
            <person name="Lindquist E.A."/>
            <person name="Lucas S.M."/>
            <person name="Riley R."/>
            <person name="Salamov A.A."/>
            <person name="Hoffmeister D."/>
            <person name="Schwenk D."/>
            <person name="Hadar Y."/>
            <person name="Yarden O."/>
            <person name="de Vries R.P."/>
            <person name="Wiebenga A."/>
            <person name="Stenlid J."/>
            <person name="Eastwood D."/>
            <person name="Grigoriev I.V."/>
            <person name="Berka R.M."/>
            <person name="Blanchette R.A."/>
            <person name="Kersten P."/>
            <person name="Martinez A.T."/>
            <person name="Vicuna R."/>
            <person name="Cullen D."/>
        </authorList>
    </citation>
    <scope>NUCLEOTIDE SEQUENCE [LARGE SCALE GENOMIC DNA]</scope>
    <source>
        <strain evidence="1 2">B</strain>
    </source>
</reference>
<dbReference type="STRING" id="914234.M2QNI8"/>